<evidence type="ECO:0000313" key="10">
    <source>
        <dbReference type="EMBL" id="TMI82776.1"/>
    </source>
</evidence>
<dbReference type="InterPro" id="IPR045854">
    <property type="entry name" value="NO2/SO3_Rdtase_4Fe4S_sf"/>
</dbReference>
<keyword evidence="1 7" id="KW-0004">4Fe-4S</keyword>
<accession>A0A537JI38</accession>
<feature type="binding site" evidence="7">
    <location>
        <position position="306"/>
    </location>
    <ligand>
        <name>[4Fe-4S] cluster</name>
        <dbReference type="ChEBI" id="CHEBI:49883"/>
    </ligand>
</feature>
<comment type="function">
    <text evidence="7">Converts 2C-methyl-D-erythritol 2,4-cyclodiphosphate (ME-2,4cPP) into 1-hydroxy-2-methyl-2-(E)-butenyl 4-diphosphate.</text>
</comment>
<dbReference type="PANTHER" id="PTHR30454">
    <property type="entry name" value="4-HYDROXY-3-METHYLBUT-2-EN-1-YL DIPHOSPHATE SYNTHASE"/>
    <property type="match status" value="1"/>
</dbReference>
<feature type="binding site" evidence="7">
    <location>
        <position position="264"/>
    </location>
    <ligand>
        <name>[4Fe-4S] cluster</name>
        <dbReference type="ChEBI" id="CHEBI:49883"/>
    </ligand>
</feature>
<keyword evidence="6 7" id="KW-0414">Isoprene biosynthesis</keyword>
<dbReference type="InterPro" id="IPR058578">
    <property type="entry name" value="IspG_TIM"/>
</dbReference>
<evidence type="ECO:0000259" key="8">
    <source>
        <dbReference type="Pfam" id="PF04551"/>
    </source>
</evidence>
<keyword evidence="4 7" id="KW-0408">Iron</keyword>
<evidence type="ECO:0000256" key="4">
    <source>
        <dbReference type="ARBA" id="ARBA00023004"/>
    </source>
</evidence>
<keyword evidence="3 7" id="KW-0560">Oxidoreductase</keyword>
<dbReference type="InterPro" id="IPR058579">
    <property type="entry name" value="IspG_C"/>
</dbReference>
<name>A0A537JI38_9BACT</name>
<dbReference type="PANTHER" id="PTHR30454:SF0">
    <property type="entry name" value="4-HYDROXY-3-METHYLBUT-2-EN-1-YL DIPHOSPHATE SYNTHASE (FERREDOXIN), CHLOROPLASTIC"/>
    <property type="match status" value="1"/>
</dbReference>
<dbReference type="Gene3D" id="3.30.413.10">
    <property type="entry name" value="Sulfite Reductase Hemoprotein, domain 1"/>
    <property type="match status" value="1"/>
</dbReference>
<dbReference type="NCBIfam" id="TIGR00612">
    <property type="entry name" value="ispG_gcpE"/>
    <property type="match status" value="1"/>
</dbReference>
<evidence type="ECO:0000256" key="7">
    <source>
        <dbReference type="HAMAP-Rule" id="MF_00159"/>
    </source>
</evidence>
<comment type="cofactor">
    <cofactor evidence="7">
        <name>[4Fe-4S] cluster</name>
        <dbReference type="ChEBI" id="CHEBI:49883"/>
    </cofactor>
    <text evidence="7">Binds 1 [4Fe-4S] cluster.</text>
</comment>
<feature type="domain" description="IspG TIM-barrel" evidence="8">
    <location>
        <begin position="6"/>
        <end position="245"/>
    </location>
</feature>
<evidence type="ECO:0000256" key="5">
    <source>
        <dbReference type="ARBA" id="ARBA00023014"/>
    </source>
</evidence>
<comment type="catalytic activity">
    <reaction evidence="7">
        <text>(2E)-4-hydroxy-3-methylbut-2-enyl diphosphate + oxidized [flavodoxin] + H2O + 2 H(+) = 2-C-methyl-D-erythritol 2,4-cyclic diphosphate + reduced [flavodoxin]</text>
        <dbReference type="Rhea" id="RHEA:43604"/>
        <dbReference type="Rhea" id="RHEA-COMP:10622"/>
        <dbReference type="Rhea" id="RHEA-COMP:10623"/>
        <dbReference type="ChEBI" id="CHEBI:15377"/>
        <dbReference type="ChEBI" id="CHEBI:15378"/>
        <dbReference type="ChEBI" id="CHEBI:57618"/>
        <dbReference type="ChEBI" id="CHEBI:58210"/>
        <dbReference type="ChEBI" id="CHEBI:58483"/>
        <dbReference type="ChEBI" id="CHEBI:128753"/>
        <dbReference type="EC" id="1.17.7.3"/>
    </reaction>
</comment>
<feature type="binding site" evidence="7">
    <location>
        <position position="299"/>
    </location>
    <ligand>
        <name>[4Fe-4S] cluster</name>
        <dbReference type="ChEBI" id="CHEBI:49883"/>
    </ligand>
</feature>
<dbReference type="UniPathway" id="UPA00056">
    <property type="reaction ID" value="UER00096"/>
</dbReference>
<dbReference type="InterPro" id="IPR004588">
    <property type="entry name" value="IspG_bac-typ"/>
</dbReference>
<evidence type="ECO:0000256" key="1">
    <source>
        <dbReference type="ARBA" id="ARBA00022485"/>
    </source>
</evidence>
<comment type="similarity">
    <text evidence="7">Belongs to the IspG family.</text>
</comment>
<comment type="caution">
    <text evidence="10">The sequence shown here is derived from an EMBL/GenBank/DDBJ whole genome shotgun (WGS) entry which is preliminary data.</text>
</comment>
<evidence type="ECO:0000259" key="9">
    <source>
        <dbReference type="Pfam" id="PF26540"/>
    </source>
</evidence>
<dbReference type="InterPro" id="IPR011005">
    <property type="entry name" value="Dihydropteroate_synth-like_sf"/>
</dbReference>
<dbReference type="HAMAP" id="MF_00159">
    <property type="entry name" value="IspG"/>
    <property type="match status" value="1"/>
</dbReference>
<reference evidence="10 11" key="1">
    <citation type="journal article" date="2019" name="Nat. Microbiol.">
        <title>Mediterranean grassland soil C-N compound turnover is dependent on rainfall and depth, and is mediated by genomically divergent microorganisms.</title>
        <authorList>
            <person name="Diamond S."/>
            <person name="Andeer P.F."/>
            <person name="Li Z."/>
            <person name="Crits-Christoph A."/>
            <person name="Burstein D."/>
            <person name="Anantharaman K."/>
            <person name="Lane K.R."/>
            <person name="Thomas B.C."/>
            <person name="Pan C."/>
            <person name="Northen T.R."/>
            <person name="Banfield J.F."/>
        </authorList>
    </citation>
    <scope>NUCLEOTIDE SEQUENCE [LARGE SCALE GENOMIC DNA]</scope>
    <source>
        <strain evidence="10">NP_6</strain>
    </source>
</reference>
<dbReference type="GO" id="GO:0019288">
    <property type="term" value="P:isopentenyl diphosphate biosynthetic process, methylerythritol 4-phosphate pathway"/>
    <property type="evidence" value="ECO:0007669"/>
    <property type="project" value="UniProtKB-UniRule"/>
</dbReference>
<feature type="domain" description="IspG C-terminal" evidence="9">
    <location>
        <begin position="261"/>
        <end position="347"/>
    </location>
</feature>
<evidence type="ECO:0000256" key="6">
    <source>
        <dbReference type="ARBA" id="ARBA00023229"/>
    </source>
</evidence>
<dbReference type="Pfam" id="PF26540">
    <property type="entry name" value="GcpE_C"/>
    <property type="match status" value="1"/>
</dbReference>
<dbReference type="NCBIfam" id="NF001540">
    <property type="entry name" value="PRK00366.1"/>
    <property type="match status" value="1"/>
</dbReference>
<dbReference type="GO" id="GO:0016114">
    <property type="term" value="P:terpenoid biosynthetic process"/>
    <property type="evidence" value="ECO:0007669"/>
    <property type="project" value="InterPro"/>
</dbReference>
<dbReference type="InterPro" id="IPR016425">
    <property type="entry name" value="IspG_bac"/>
</dbReference>
<keyword evidence="2 7" id="KW-0479">Metal-binding</keyword>
<dbReference type="GO" id="GO:0046429">
    <property type="term" value="F:4-hydroxy-3-methylbut-2-en-1-yl diphosphate synthase activity (ferredoxin)"/>
    <property type="evidence" value="ECO:0007669"/>
    <property type="project" value="UniProtKB-UniRule"/>
</dbReference>
<evidence type="ECO:0000256" key="2">
    <source>
        <dbReference type="ARBA" id="ARBA00022723"/>
    </source>
</evidence>
<dbReference type="PIRSF" id="PIRSF004640">
    <property type="entry name" value="IspG"/>
    <property type="match status" value="1"/>
</dbReference>
<dbReference type="SUPFAM" id="SSF56014">
    <property type="entry name" value="Nitrite and sulphite reductase 4Fe-4S domain-like"/>
    <property type="match status" value="1"/>
</dbReference>
<proteinExistence type="inferred from homology"/>
<dbReference type="Pfam" id="PF04551">
    <property type="entry name" value="GcpE"/>
    <property type="match status" value="1"/>
</dbReference>
<dbReference type="EC" id="1.17.7.3" evidence="7"/>
<feature type="binding site" evidence="7">
    <location>
        <position position="267"/>
    </location>
    <ligand>
        <name>[4Fe-4S] cluster</name>
        <dbReference type="ChEBI" id="CHEBI:49883"/>
    </ligand>
</feature>
<dbReference type="GO" id="GO:0141197">
    <property type="term" value="F:4-hydroxy-3-methylbut-2-enyl-diphosphate synthase activity (flavodoxin)"/>
    <property type="evidence" value="ECO:0007669"/>
    <property type="project" value="UniProtKB-EC"/>
</dbReference>
<evidence type="ECO:0000256" key="3">
    <source>
        <dbReference type="ARBA" id="ARBA00023002"/>
    </source>
</evidence>
<dbReference type="AlphaFoldDB" id="A0A537JI38"/>
<organism evidence="10 11">
    <name type="scientific">Candidatus Segetimicrobium genomatis</name>
    <dbReference type="NCBI Taxonomy" id="2569760"/>
    <lineage>
        <taxon>Bacteria</taxon>
        <taxon>Bacillati</taxon>
        <taxon>Candidatus Sysuimicrobiota</taxon>
        <taxon>Candidatus Sysuimicrobiia</taxon>
        <taxon>Candidatus Sysuimicrobiales</taxon>
        <taxon>Candidatus Segetimicrobiaceae</taxon>
        <taxon>Candidatus Segetimicrobium</taxon>
    </lineage>
</organism>
<evidence type="ECO:0000313" key="11">
    <source>
        <dbReference type="Proteomes" id="UP000318093"/>
    </source>
</evidence>
<sequence length="360" mass="37878">MDRTQTRRVKVGQVAIGGGARVSVQSMTTTDTRDVEATVAQIEALEAAGCEIVRVAVPDKAAAAALGRIKSRIRLPLVADIHFDYRLALGALEAGVDKLRLNPGNIGVADRVRTVAREAKSRGVPIRVGANIGSLSKEMLRKYGEPCADALVESALDEIKILEDLDFHDIVISVKASDVQMAVAAYVKIAAAAPYPLHVGITEAGTVWAGTVKSAVGLGAILSRGLGDTIRVSMAADPVEEVKAGFEVLKSLGLRLRGPILVACPSCGRADVDIIALAEEVERRLQQYPVPVKVAVMGCAVNGPGEARMADLGVAAGKGMGLIFRKGKIVASLPEERLLEGLMKEVEAVVREKQAAKAAQ</sequence>
<dbReference type="Proteomes" id="UP000318093">
    <property type="component" value="Unassembled WGS sequence"/>
</dbReference>
<dbReference type="EMBL" id="VBAN01000144">
    <property type="protein sequence ID" value="TMI82776.1"/>
    <property type="molecule type" value="Genomic_DNA"/>
</dbReference>
<comment type="pathway">
    <text evidence="7">Isoprenoid biosynthesis; isopentenyl diphosphate biosynthesis via DXP pathway; isopentenyl diphosphate from 1-deoxy-D-xylulose 5-phosphate: step 5/6.</text>
</comment>
<dbReference type="SUPFAM" id="SSF51717">
    <property type="entry name" value="Dihydropteroate synthetase-like"/>
    <property type="match status" value="1"/>
</dbReference>
<dbReference type="GO" id="GO:0051539">
    <property type="term" value="F:4 iron, 4 sulfur cluster binding"/>
    <property type="evidence" value="ECO:0007669"/>
    <property type="project" value="UniProtKB-UniRule"/>
</dbReference>
<dbReference type="GO" id="GO:0005506">
    <property type="term" value="F:iron ion binding"/>
    <property type="evidence" value="ECO:0007669"/>
    <property type="project" value="InterPro"/>
</dbReference>
<dbReference type="Gene3D" id="3.20.20.20">
    <property type="entry name" value="Dihydropteroate synthase-like"/>
    <property type="match status" value="1"/>
</dbReference>
<protein>
    <recommendedName>
        <fullName evidence="7">4-hydroxy-3-methylbut-2-en-1-yl diphosphate synthase (flavodoxin)</fullName>
        <ecNumber evidence="7">1.17.7.3</ecNumber>
    </recommendedName>
    <alternativeName>
        <fullName evidence="7">1-hydroxy-2-methyl-2-(E)-butenyl 4-diphosphate synthase</fullName>
    </alternativeName>
</protein>
<gene>
    <name evidence="7 10" type="primary">ispG</name>
    <name evidence="10" type="synonym">gcpE</name>
    <name evidence="10" type="ORF">E6H03_04935</name>
</gene>
<dbReference type="FunFam" id="3.20.20.20:FF:000001">
    <property type="entry name" value="4-hydroxy-3-methylbut-2-en-1-yl diphosphate synthase (flavodoxin)"/>
    <property type="match status" value="1"/>
</dbReference>
<keyword evidence="5 7" id="KW-0411">Iron-sulfur</keyword>